<dbReference type="EMBL" id="JBEFKJ010000035">
    <property type="protein sequence ID" value="KAL2038073.1"/>
    <property type="molecule type" value="Genomic_DNA"/>
</dbReference>
<reference evidence="7 8" key="1">
    <citation type="submission" date="2024-09" db="EMBL/GenBank/DDBJ databases">
        <title>Rethinking Asexuality: The Enigmatic Case of Functional Sexual Genes in Lepraria (Stereocaulaceae).</title>
        <authorList>
            <person name="Doellman M."/>
            <person name="Sun Y."/>
            <person name="Barcenas-Pena A."/>
            <person name="Lumbsch H.T."/>
            <person name="Grewe F."/>
        </authorList>
    </citation>
    <scope>NUCLEOTIDE SEQUENCE [LARGE SCALE GENOMIC DNA]</scope>
    <source>
        <strain evidence="7 8">Mercado 3170</strain>
    </source>
</reference>
<keyword evidence="4 6" id="KW-0479">Metal-binding</keyword>
<evidence type="ECO:0000256" key="6">
    <source>
        <dbReference type="RuleBase" id="RU000461"/>
    </source>
</evidence>
<comment type="similarity">
    <text evidence="2 6">Belongs to the cytochrome P450 family.</text>
</comment>
<dbReference type="Gene3D" id="1.10.630.10">
    <property type="entry name" value="Cytochrome P450"/>
    <property type="match status" value="1"/>
</dbReference>
<keyword evidence="8" id="KW-1185">Reference proteome</keyword>
<accession>A0ABR3ZZ76</accession>
<evidence type="ECO:0000313" key="7">
    <source>
        <dbReference type="EMBL" id="KAL2038073.1"/>
    </source>
</evidence>
<gene>
    <name evidence="7" type="ORF">N7G274_009293</name>
</gene>
<proteinExistence type="inferred from homology"/>
<sequence length="514" mass="57449">MVTAGLSLPDRLAAWCLSCLAASFIYALAKGLYNVYLHPLSKFPGPRFAAATKIPIAAASWDGTLPHWLLSLHEQYSSEVIRISPDELSIVSPGAWKDIYAHEPGRTRFPKDLGIYTGFNSIVTANDTDHSRMRRVLSHAFSDKALREQEPLLQMHVQELINGLKKACNGSSKGEVDMVCWFRWTTMDIIGDLAFGESFGCLKNTKFHSWVASLASSIKIVVMASITLRFPPLQMILRLLLVSKSLRRARDDHGRLSAETLERRMKLGTSSERKDFMTYILAHNETGKAGLTNQELHDNATTMIGAGSETTAGLLSGMIWFALKNPECLARVQAEVCEACKVKKDINAQVLGDLEYFNAFINEVFRIYPTGVAGQPRRAPPEGAVVCGHYIPGGTGIQMNQFAVNHYPANFSSPEIFAPERWLVDAANEGVSRWAGDKREVLQPFSIGPRNCIGKNLALTELRLVFARMVWEFDVELGEEMMKSNSRGGNWADQRSWMTWSQPPLWVRLIPRWD</sequence>
<evidence type="ECO:0008006" key="9">
    <source>
        <dbReference type="Google" id="ProtNLM"/>
    </source>
</evidence>
<keyword evidence="5 6" id="KW-0408">Iron</keyword>
<comment type="cofactor">
    <cofactor evidence="1">
        <name>heme</name>
        <dbReference type="ChEBI" id="CHEBI:30413"/>
    </cofactor>
</comment>
<keyword evidence="6" id="KW-0560">Oxidoreductase</keyword>
<dbReference type="PANTHER" id="PTHR24305:SF210">
    <property type="entry name" value="CYTOCHROME P450 MONOOXYGENASE ASQL-RELATED"/>
    <property type="match status" value="1"/>
</dbReference>
<evidence type="ECO:0000256" key="3">
    <source>
        <dbReference type="ARBA" id="ARBA00022617"/>
    </source>
</evidence>
<dbReference type="Proteomes" id="UP001590950">
    <property type="component" value="Unassembled WGS sequence"/>
</dbReference>
<dbReference type="InterPro" id="IPR050121">
    <property type="entry name" value="Cytochrome_P450_monoxygenase"/>
</dbReference>
<dbReference type="CDD" id="cd11058">
    <property type="entry name" value="CYP60B-like"/>
    <property type="match status" value="1"/>
</dbReference>
<dbReference type="InterPro" id="IPR002401">
    <property type="entry name" value="Cyt_P450_E_grp-I"/>
</dbReference>
<keyword evidence="3 6" id="KW-0349">Heme</keyword>
<dbReference type="PRINTS" id="PR00385">
    <property type="entry name" value="P450"/>
</dbReference>
<evidence type="ECO:0000256" key="1">
    <source>
        <dbReference type="ARBA" id="ARBA00001971"/>
    </source>
</evidence>
<name>A0ABR3ZZ76_9LECA</name>
<dbReference type="PANTHER" id="PTHR24305">
    <property type="entry name" value="CYTOCHROME P450"/>
    <property type="match status" value="1"/>
</dbReference>
<protein>
    <recommendedName>
        <fullName evidence="9">Cytochrome P450</fullName>
    </recommendedName>
</protein>
<dbReference type="Pfam" id="PF00067">
    <property type="entry name" value="p450"/>
    <property type="match status" value="1"/>
</dbReference>
<evidence type="ECO:0000313" key="8">
    <source>
        <dbReference type="Proteomes" id="UP001590950"/>
    </source>
</evidence>
<comment type="caution">
    <text evidence="7">The sequence shown here is derived from an EMBL/GenBank/DDBJ whole genome shotgun (WGS) entry which is preliminary data.</text>
</comment>
<dbReference type="InterPro" id="IPR001128">
    <property type="entry name" value="Cyt_P450"/>
</dbReference>
<keyword evidence="6" id="KW-0503">Monooxygenase</keyword>
<evidence type="ECO:0000256" key="4">
    <source>
        <dbReference type="ARBA" id="ARBA00022723"/>
    </source>
</evidence>
<organism evidence="7 8">
    <name type="scientific">Stereocaulon virgatum</name>
    <dbReference type="NCBI Taxonomy" id="373712"/>
    <lineage>
        <taxon>Eukaryota</taxon>
        <taxon>Fungi</taxon>
        <taxon>Dikarya</taxon>
        <taxon>Ascomycota</taxon>
        <taxon>Pezizomycotina</taxon>
        <taxon>Lecanoromycetes</taxon>
        <taxon>OSLEUM clade</taxon>
        <taxon>Lecanoromycetidae</taxon>
        <taxon>Lecanorales</taxon>
        <taxon>Lecanorineae</taxon>
        <taxon>Stereocaulaceae</taxon>
        <taxon>Stereocaulon</taxon>
    </lineage>
</organism>
<dbReference type="SUPFAM" id="SSF48264">
    <property type="entry name" value="Cytochrome P450"/>
    <property type="match status" value="1"/>
</dbReference>
<dbReference type="PRINTS" id="PR00463">
    <property type="entry name" value="EP450I"/>
</dbReference>
<dbReference type="InterPro" id="IPR017972">
    <property type="entry name" value="Cyt_P450_CS"/>
</dbReference>
<evidence type="ECO:0000256" key="2">
    <source>
        <dbReference type="ARBA" id="ARBA00010617"/>
    </source>
</evidence>
<evidence type="ECO:0000256" key="5">
    <source>
        <dbReference type="ARBA" id="ARBA00023004"/>
    </source>
</evidence>
<dbReference type="PROSITE" id="PS00086">
    <property type="entry name" value="CYTOCHROME_P450"/>
    <property type="match status" value="1"/>
</dbReference>
<dbReference type="InterPro" id="IPR036396">
    <property type="entry name" value="Cyt_P450_sf"/>
</dbReference>